<reference evidence="1 2" key="1">
    <citation type="journal article" date="2003" name="Int. J. Syst. Evol. Microbiol.">
        <title>Towards a standardized format for the description of a novel species (of an established genus): Ochrobactrum gallinifaecis sp. nov.</title>
        <authorList>
            <person name="Kampfer P."/>
            <person name="Buczolits S."/>
            <person name="Albrecht A."/>
            <person name="Busse H.J."/>
            <person name="Stackebrandt E."/>
        </authorList>
    </citation>
    <scope>NUCLEOTIDE SEQUENCE [LARGE SCALE GENOMIC DNA]</scope>
    <source>
        <strain evidence="1 2">ISO 196</strain>
    </source>
</reference>
<accession>A0A502BN78</accession>
<organism evidence="1 2">
    <name type="scientific">Brucella gallinifaecis</name>
    <dbReference type="NCBI Taxonomy" id="215590"/>
    <lineage>
        <taxon>Bacteria</taxon>
        <taxon>Pseudomonadati</taxon>
        <taxon>Pseudomonadota</taxon>
        <taxon>Alphaproteobacteria</taxon>
        <taxon>Hyphomicrobiales</taxon>
        <taxon>Brucellaceae</taxon>
        <taxon>Brucella/Ochrobactrum group</taxon>
        <taxon>Brucella</taxon>
    </lineage>
</organism>
<dbReference type="EMBL" id="VEWJ01000010">
    <property type="protein sequence ID" value="TPF74523.1"/>
    <property type="molecule type" value="Genomic_DNA"/>
</dbReference>
<name>A0A502BN78_9HYPH</name>
<protein>
    <submittedName>
        <fullName evidence="1">Uncharacterized protein</fullName>
    </submittedName>
</protein>
<dbReference type="InterPro" id="IPR052948">
    <property type="entry name" value="Low_temp-induced_all0457"/>
</dbReference>
<dbReference type="PANTHER" id="PTHR36109">
    <property type="entry name" value="MEMBRANE PROTEIN-RELATED"/>
    <property type="match status" value="1"/>
</dbReference>
<keyword evidence="2" id="KW-1185">Reference proteome</keyword>
<sequence>MTDAYFSKEGAMACVSGLFDSFDEAYDAMSALREAGIEAEHVSLITNNVVLQGVQQARICGAPQSVECLNDAAAQPSPHDSHTLDALGIISLPGIGEVAVIGWVTASLVGVAGSARNASELTSIVNTLPQHDISERMADTYSEALRRGSTLLLTRCDEAEVNKVEALLDEWGSVKIDERRDLYVAEGWIAFDRTMPPLTFEEIERDRRARGLER</sequence>
<proteinExistence type="predicted"/>
<dbReference type="RefSeq" id="WP_140905739.1">
    <property type="nucleotide sequence ID" value="NZ_ML636809.1"/>
</dbReference>
<dbReference type="PANTHER" id="PTHR36109:SF2">
    <property type="entry name" value="MEMBRANE PROTEIN"/>
    <property type="match status" value="1"/>
</dbReference>
<dbReference type="Proteomes" id="UP000315388">
    <property type="component" value="Unassembled WGS sequence"/>
</dbReference>
<dbReference type="OrthoDB" id="8455189at2"/>
<comment type="caution">
    <text evidence="1">The sequence shown here is derived from an EMBL/GenBank/DDBJ whole genome shotgun (WGS) entry which is preliminary data.</text>
</comment>
<evidence type="ECO:0000313" key="2">
    <source>
        <dbReference type="Proteomes" id="UP000315388"/>
    </source>
</evidence>
<evidence type="ECO:0000313" key="1">
    <source>
        <dbReference type="EMBL" id="TPF74523.1"/>
    </source>
</evidence>
<gene>
    <name evidence="1" type="ORF">FHY56_13700</name>
</gene>
<dbReference type="AlphaFoldDB" id="A0A502BN78"/>